<dbReference type="GO" id="GO:0000712">
    <property type="term" value="P:resolution of meiotic recombination intermediates"/>
    <property type="evidence" value="ECO:0007669"/>
    <property type="project" value="TreeGrafter"/>
</dbReference>
<dbReference type="PANTHER" id="PTHR21077">
    <property type="entry name" value="EME1 PROTEIN"/>
    <property type="match status" value="1"/>
</dbReference>
<keyword evidence="10" id="KW-0233">DNA recombination</keyword>
<evidence type="ECO:0000313" key="15">
    <source>
        <dbReference type="Proteomes" id="UP001152795"/>
    </source>
</evidence>
<dbReference type="Gene3D" id="1.10.150.670">
    <property type="entry name" value="Crossover junction endonuclease EME1, DNA-binding domain"/>
    <property type="match status" value="1"/>
</dbReference>
<sequence length="623" mass="70331">MEGMIEQVMSLCPGCERDDVERDLNITGDVEMTINHALDGMLSSRSSSFGSPNQTNPVTIVMDDDDDDAMIMPSSKFTNIKKRSETKNESTTSNFNATDPRITVKPIEISKTTNNDHKISFDLTDSDSELTDASVTCRKTLERLKSSIINLEASTSKESVPSSPDSDSELLKPAFDYDHTRSTSNNFSAKICSKGNFSETVVNKSKDCHIVDSGVEMVRGFKGSSESIQDEEDVCLDEPVKKKKRTREQVEERKREAILKKAAKEKERQEKLEEKKRQKEGRAAAMQEKKLQKEKDQLQKKAERLTKSANKLGGCMKFITAYLDPAVFSEEVPDPDTNLIIQKLISMEANYVIASQPYPGSVSWQRTSVQHSVQEGELKITTSDCRQEENEVLVVLAAEQFAEMVFSFKQGYVGGHDNLEERPETLVDFTKYVKNIYRGKKVTFLVNGLEKYMRDVTLKQKRAFRNAAVGEPAVEDGTRKRRKKKIQAVLDVTRTDIEEALVDLQIKTDICVYQCETDEDVALKIAVFTKAVAERPYKKSLSDGIGFCLDRLDKTSLKVSKDGQGMVNVWQQQIQQFRNVSREMATAIVAEYPSPQLLKHTYEQCHSLQDAMLLLEDILVCFN</sequence>
<dbReference type="GO" id="GO:0003677">
    <property type="term" value="F:DNA binding"/>
    <property type="evidence" value="ECO:0007669"/>
    <property type="project" value="InterPro"/>
</dbReference>
<gene>
    <name evidence="14" type="ORF">PACLA_8A037220</name>
</gene>
<dbReference type="Proteomes" id="UP001152795">
    <property type="component" value="Unassembled WGS sequence"/>
</dbReference>
<keyword evidence="8" id="KW-0378">Hydrolase</keyword>
<keyword evidence="4" id="KW-0540">Nuclease</keyword>
<keyword evidence="9" id="KW-0460">Magnesium</keyword>
<protein>
    <submittedName>
        <fullName evidence="14">Crossover junction endonuclease EME1</fullName>
    </submittedName>
</protein>
<keyword evidence="12" id="KW-0539">Nucleus</keyword>
<dbReference type="InterPro" id="IPR006166">
    <property type="entry name" value="ERCC4_domain"/>
</dbReference>
<evidence type="ECO:0000313" key="14">
    <source>
        <dbReference type="EMBL" id="CAB4019246.1"/>
    </source>
</evidence>
<keyword evidence="5" id="KW-0479">Metal-binding</keyword>
<dbReference type="OrthoDB" id="343092at2759"/>
<dbReference type="Pfam" id="PF21292">
    <property type="entry name" value="EME1-MUS81_C"/>
    <property type="match status" value="1"/>
</dbReference>
<dbReference type="GO" id="GO:0046872">
    <property type="term" value="F:metal ion binding"/>
    <property type="evidence" value="ECO:0007669"/>
    <property type="project" value="UniProtKB-KW"/>
</dbReference>
<keyword evidence="7" id="KW-0227">DNA damage</keyword>
<evidence type="ECO:0000256" key="12">
    <source>
        <dbReference type="ARBA" id="ARBA00023242"/>
    </source>
</evidence>
<comment type="subcellular location">
    <subcellularLocation>
        <location evidence="2">Nucleus</location>
    </subcellularLocation>
</comment>
<evidence type="ECO:0000256" key="3">
    <source>
        <dbReference type="ARBA" id="ARBA00005313"/>
    </source>
</evidence>
<dbReference type="GO" id="GO:0005634">
    <property type="term" value="C:nucleus"/>
    <property type="evidence" value="ECO:0007669"/>
    <property type="project" value="UniProtKB-SubCell"/>
</dbReference>
<reference evidence="14" key="1">
    <citation type="submission" date="2020-04" db="EMBL/GenBank/DDBJ databases">
        <authorList>
            <person name="Alioto T."/>
            <person name="Alioto T."/>
            <person name="Gomez Garrido J."/>
        </authorList>
    </citation>
    <scope>NUCLEOTIDE SEQUENCE</scope>
    <source>
        <strain evidence="14">A484AB</strain>
    </source>
</reference>
<accession>A0A6S7ING7</accession>
<name>A0A6S7ING7_PARCT</name>
<comment type="similarity">
    <text evidence="3">Belongs to the EME1/MMS4 family.</text>
</comment>
<dbReference type="GO" id="GO:0043130">
    <property type="term" value="F:ubiquitin binding"/>
    <property type="evidence" value="ECO:0007669"/>
    <property type="project" value="InterPro"/>
</dbReference>
<keyword evidence="11" id="KW-0234">DNA repair</keyword>
<dbReference type="InterPro" id="IPR003892">
    <property type="entry name" value="CUE"/>
</dbReference>
<keyword evidence="15" id="KW-1185">Reference proteome</keyword>
<dbReference type="GO" id="GO:0008821">
    <property type="term" value="F:crossover junction DNA endonuclease activity"/>
    <property type="evidence" value="ECO:0007669"/>
    <property type="project" value="TreeGrafter"/>
</dbReference>
<comment type="caution">
    <text evidence="14">The sequence shown here is derived from an EMBL/GenBank/DDBJ whole genome shotgun (WGS) entry which is preliminary data.</text>
</comment>
<dbReference type="PROSITE" id="PS51140">
    <property type="entry name" value="CUE"/>
    <property type="match status" value="1"/>
</dbReference>
<evidence type="ECO:0000256" key="8">
    <source>
        <dbReference type="ARBA" id="ARBA00022801"/>
    </source>
</evidence>
<dbReference type="EMBL" id="CACRXK020010372">
    <property type="protein sequence ID" value="CAB4019246.1"/>
    <property type="molecule type" value="Genomic_DNA"/>
</dbReference>
<dbReference type="GO" id="GO:0006302">
    <property type="term" value="P:double-strand break repair"/>
    <property type="evidence" value="ECO:0007669"/>
    <property type="project" value="TreeGrafter"/>
</dbReference>
<proteinExistence type="inferred from homology"/>
<dbReference type="GO" id="GO:0048476">
    <property type="term" value="C:Holliday junction resolvase complex"/>
    <property type="evidence" value="ECO:0007669"/>
    <property type="project" value="InterPro"/>
</dbReference>
<evidence type="ECO:0000256" key="7">
    <source>
        <dbReference type="ARBA" id="ARBA00022763"/>
    </source>
</evidence>
<evidence type="ECO:0000256" key="13">
    <source>
        <dbReference type="ARBA" id="ARBA00023254"/>
    </source>
</evidence>
<organism evidence="14 15">
    <name type="scientific">Paramuricea clavata</name>
    <name type="common">Red gorgonian</name>
    <name type="synonym">Violescent sea-whip</name>
    <dbReference type="NCBI Taxonomy" id="317549"/>
    <lineage>
        <taxon>Eukaryota</taxon>
        <taxon>Metazoa</taxon>
        <taxon>Cnidaria</taxon>
        <taxon>Anthozoa</taxon>
        <taxon>Octocorallia</taxon>
        <taxon>Malacalcyonacea</taxon>
        <taxon>Plexauridae</taxon>
        <taxon>Paramuricea</taxon>
    </lineage>
</organism>
<keyword evidence="13" id="KW-0469">Meiosis</keyword>
<evidence type="ECO:0000256" key="6">
    <source>
        <dbReference type="ARBA" id="ARBA00022759"/>
    </source>
</evidence>
<dbReference type="Gene3D" id="1.10.8.10">
    <property type="entry name" value="DNA helicase RuvA subunit, C-terminal domain"/>
    <property type="match status" value="1"/>
</dbReference>
<dbReference type="GO" id="GO:0031297">
    <property type="term" value="P:replication fork processing"/>
    <property type="evidence" value="ECO:0007669"/>
    <property type="project" value="TreeGrafter"/>
</dbReference>
<dbReference type="AlphaFoldDB" id="A0A6S7ING7"/>
<dbReference type="InterPro" id="IPR033310">
    <property type="entry name" value="Mms4/EME1/EME2"/>
</dbReference>
<evidence type="ECO:0000256" key="5">
    <source>
        <dbReference type="ARBA" id="ARBA00022723"/>
    </source>
</evidence>
<evidence type="ECO:0000256" key="4">
    <source>
        <dbReference type="ARBA" id="ARBA00022722"/>
    </source>
</evidence>
<dbReference type="Pfam" id="PF02732">
    <property type="entry name" value="ERCC4"/>
    <property type="match status" value="1"/>
</dbReference>
<comment type="cofactor">
    <cofactor evidence="1">
        <name>Mg(2+)</name>
        <dbReference type="ChEBI" id="CHEBI:18420"/>
    </cofactor>
</comment>
<dbReference type="PANTHER" id="PTHR21077:SF5">
    <property type="entry name" value="CROSSOVER JUNCTION ENDONUCLEASE MMS4"/>
    <property type="match status" value="1"/>
</dbReference>
<evidence type="ECO:0000256" key="11">
    <source>
        <dbReference type="ARBA" id="ARBA00023204"/>
    </source>
</evidence>
<dbReference type="CDD" id="cd14376">
    <property type="entry name" value="CUE_AUP1_AMFR_like"/>
    <property type="match status" value="1"/>
</dbReference>
<evidence type="ECO:0000256" key="2">
    <source>
        <dbReference type="ARBA" id="ARBA00004123"/>
    </source>
</evidence>
<dbReference type="GO" id="GO:0031573">
    <property type="term" value="P:mitotic intra-S DNA damage checkpoint signaling"/>
    <property type="evidence" value="ECO:0007669"/>
    <property type="project" value="TreeGrafter"/>
</dbReference>
<evidence type="ECO:0000256" key="10">
    <source>
        <dbReference type="ARBA" id="ARBA00023172"/>
    </source>
</evidence>
<dbReference type="InterPro" id="IPR042530">
    <property type="entry name" value="EME1/EME2_C"/>
</dbReference>
<dbReference type="Gene3D" id="3.40.50.10130">
    <property type="match status" value="1"/>
</dbReference>
<keyword evidence="6 14" id="KW-0255">Endonuclease</keyword>
<evidence type="ECO:0000256" key="1">
    <source>
        <dbReference type="ARBA" id="ARBA00001946"/>
    </source>
</evidence>
<evidence type="ECO:0000256" key="9">
    <source>
        <dbReference type="ARBA" id="ARBA00022842"/>
    </source>
</evidence>